<gene>
    <name evidence="2" type="ORF">UFOVP436_26</name>
    <name evidence="3" type="ORF">UFOVP784_26</name>
</gene>
<accession>A0A6J5NTJ8</accession>
<keyword evidence="1" id="KW-0812">Transmembrane</keyword>
<dbReference type="EMBL" id="LR796418">
    <property type="protein sequence ID" value="CAB4142685.1"/>
    <property type="molecule type" value="Genomic_DNA"/>
</dbReference>
<keyword evidence="1" id="KW-0472">Membrane</keyword>
<evidence type="ECO:0000256" key="1">
    <source>
        <dbReference type="SAM" id="Phobius"/>
    </source>
</evidence>
<name>A0A6J5NTJ8_9CAUD</name>
<feature type="transmembrane region" description="Helical" evidence="1">
    <location>
        <begin position="41"/>
        <end position="65"/>
    </location>
</feature>
<reference evidence="3" key="1">
    <citation type="submission" date="2020-04" db="EMBL/GenBank/DDBJ databases">
        <authorList>
            <person name="Chiriac C."/>
            <person name="Salcher M."/>
            <person name="Ghai R."/>
            <person name="Kavagutti S V."/>
        </authorList>
    </citation>
    <scope>NUCLEOTIDE SEQUENCE</scope>
</reference>
<keyword evidence="1" id="KW-1133">Transmembrane helix</keyword>
<protein>
    <submittedName>
        <fullName evidence="3">Uncharacterized protein</fullName>
    </submittedName>
</protein>
<organism evidence="3">
    <name type="scientific">uncultured Caudovirales phage</name>
    <dbReference type="NCBI Taxonomy" id="2100421"/>
    <lineage>
        <taxon>Viruses</taxon>
        <taxon>Duplodnaviria</taxon>
        <taxon>Heunggongvirae</taxon>
        <taxon>Uroviricota</taxon>
        <taxon>Caudoviricetes</taxon>
        <taxon>Peduoviridae</taxon>
        <taxon>Maltschvirus</taxon>
        <taxon>Maltschvirus maltsch</taxon>
    </lineage>
</organism>
<dbReference type="EMBL" id="LR796737">
    <property type="protein sequence ID" value="CAB4162253.1"/>
    <property type="molecule type" value="Genomic_DNA"/>
</dbReference>
<evidence type="ECO:0000313" key="2">
    <source>
        <dbReference type="EMBL" id="CAB4142685.1"/>
    </source>
</evidence>
<proteinExistence type="predicted"/>
<sequence length="142" mass="15886">MAMMLAIMSAALELMIASQIPAWRKWSHKSKLFNLVNSMVLSYFVGIMFGAQGLIAMTAGFLSTFMTIPGYAMLNWNYDTDKAKSQGGNRYQYTKKTVKPKLTKGKELAGDLVKVGYVTGKTITAPIWISRKAVRFYKSHKS</sequence>
<evidence type="ECO:0000313" key="3">
    <source>
        <dbReference type="EMBL" id="CAB4162253.1"/>
    </source>
</evidence>